<feature type="compositionally biased region" description="Gly residues" evidence="1">
    <location>
        <begin position="178"/>
        <end position="196"/>
    </location>
</feature>
<dbReference type="AlphaFoldDB" id="A0A9E7R019"/>
<organism evidence="2 3">
    <name type="scientific">Salinirubellus salinus</name>
    <dbReference type="NCBI Taxonomy" id="1364945"/>
    <lineage>
        <taxon>Archaea</taxon>
        <taxon>Methanobacteriati</taxon>
        <taxon>Methanobacteriota</taxon>
        <taxon>Stenosarchaea group</taxon>
        <taxon>Halobacteria</taxon>
        <taxon>Halobacteriales</taxon>
        <taxon>Natronomonadaceae</taxon>
        <taxon>Salinirubellus</taxon>
    </lineage>
</organism>
<dbReference type="RefSeq" id="WP_260592057.1">
    <property type="nucleotide sequence ID" value="NZ_CP104003.1"/>
</dbReference>
<evidence type="ECO:0008006" key="4">
    <source>
        <dbReference type="Google" id="ProtNLM"/>
    </source>
</evidence>
<sequence>MVPPKRRLAAVALVALLVTSGCSALTGLGPTDPAFGATELGSFQTFDTRCGDARTSNSSTVSRPVAGGRKLSVNTTVPVRSNATDLSADFERIGEHRYVLDVERRGGSGTPDCYLETRYNATVNLTDDVTDRYTLLVTYDGVLVSGHYADSDSSGATRGLAPETRYAPWARNVSDADGGFGGGSGDGAGGGSDASA</sequence>
<accession>A0A9E7R019</accession>
<keyword evidence="3" id="KW-1185">Reference proteome</keyword>
<evidence type="ECO:0000256" key="1">
    <source>
        <dbReference type="SAM" id="MobiDB-lite"/>
    </source>
</evidence>
<feature type="region of interest" description="Disordered" evidence="1">
    <location>
        <begin position="148"/>
        <end position="196"/>
    </location>
</feature>
<dbReference type="PROSITE" id="PS51257">
    <property type="entry name" value="PROKAR_LIPOPROTEIN"/>
    <property type="match status" value="1"/>
</dbReference>
<evidence type="ECO:0000313" key="3">
    <source>
        <dbReference type="Proteomes" id="UP001057580"/>
    </source>
</evidence>
<proteinExistence type="predicted"/>
<dbReference type="KEGG" id="ssai:N0B31_12980"/>
<protein>
    <recommendedName>
        <fullName evidence="4">Lipoprotein</fullName>
    </recommendedName>
</protein>
<reference evidence="2" key="1">
    <citation type="submission" date="2022-09" db="EMBL/GenBank/DDBJ databases">
        <title>Diverse halophilic archaea isolated from saline environments.</title>
        <authorList>
            <person name="Cui H.-L."/>
        </authorList>
    </citation>
    <scope>NUCLEOTIDE SEQUENCE</scope>
    <source>
        <strain evidence="2">ZS-35-S2</strain>
    </source>
</reference>
<name>A0A9E7R019_9EURY</name>
<dbReference type="Proteomes" id="UP001057580">
    <property type="component" value="Chromosome"/>
</dbReference>
<gene>
    <name evidence="2" type="ORF">N0B31_12980</name>
</gene>
<dbReference type="GeneID" id="74943352"/>
<dbReference type="EMBL" id="CP104003">
    <property type="protein sequence ID" value="UWM53062.1"/>
    <property type="molecule type" value="Genomic_DNA"/>
</dbReference>
<evidence type="ECO:0000313" key="2">
    <source>
        <dbReference type="EMBL" id="UWM53062.1"/>
    </source>
</evidence>